<dbReference type="RefSeq" id="WP_090060589.1">
    <property type="nucleotide sequence ID" value="NZ_FORH01000003.1"/>
</dbReference>
<evidence type="ECO:0000313" key="7">
    <source>
        <dbReference type="EMBL" id="SFJ40644.1"/>
    </source>
</evidence>
<keyword evidence="8" id="KW-1185">Reference proteome</keyword>
<dbReference type="GO" id="GO:0016887">
    <property type="term" value="F:ATP hydrolysis activity"/>
    <property type="evidence" value="ECO:0007669"/>
    <property type="project" value="InterPro"/>
</dbReference>
<dbReference type="STRING" id="588602.SAMN04487991_2061"/>
<evidence type="ECO:0000256" key="1">
    <source>
        <dbReference type="ARBA" id="ARBA00022448"/>
    </source>
</evidence>
<keyword evidence="2" id="KW-0762">Sugar transport</keyword>
<dbReference type="InterPro" id="IPR017871">
    <property type="entry name" value="ABC_transporter-like_CS"/>
</dbReference>
<dbReference type="PANTHER" id="PTHR43790:SF9">
    <property type="entry name" value="GALACTOFURANOSE TRANSPORTER ATP-BINDING PROTEIN YTFR"/>
    <property type="match status" value="1"/>
</dbReference>
<dbReference type="InterPro" id="IPR003439">
    <property type="entry name" value="ABC_transporter-like_ATP-bd"/>
</dbReference>
<dbReference type="CDD" id="cd03216">
    <property type="entry name" value="ABC_Carb_Monos_I"/>
    <property type="match status" value="1"/>
</dbReference>
<organism evidence="7 8">
    <name type="scientific">Celeribacter neptunius</name>
    <dbReference type="NCBI Taxonomy" id="588602"/>
    <lineage>
        <taxon>Bacteria</taxon>
        <taxon>Pseudomonadati</taxon>
        <taxon>Pseudomonadota</taxon>
        <taxon>Alphaproteobacteria</taxon>
        <taxon>Rhodobacterales</taxon>
        <taxon>Roseobacteraceae</taxon>
        <taxon>Celeribacter</taxon>
    </lineage>
</organism>
<dbReference type="PANTHER" id="PTHR43790">
    <property type="entry name" value="CARBOHYDRATE TRANSPORT ATP-BINDING PROTEIN MG119-RELATED"/>
    <property type="match status" value="1"/>
</dbReference>
<keyword evidence="4" id="KW-0547">Nucleotide-binding</keyword>
<dbReference type="Proteomes" id="UP000199630">
    <property type="component" value="Unassembled WGS sequence"/>
</dbReference>
<gene>
    <name evidence="7" type="ORF">SAMN04487991_2061</name>
</gene>
<sequence length="519" mass="55801">MQHTTDTTGPSHALRIRNLSKSFGQTQALDGVSFDIRAGAVHGLLGGNGSGKSTLIKALAGVQTAEHGGEIEFLGTKVSADHMTPELARSLGLRFVHQNPAVFPAMTVAENIAIGAKFPTTAGKIRWKELHTHAQELLDRFEIAAKADDIVGDLRQAEQTMIAIARALQDADKNAVSALVLDEPTASLPDHEVDILLDAVRRFAAEGHTIIYVSHRLDEVIQLTDDVTILRDGHHVVTRPTEGLSETDLIELIVGHSLEKSYASAHAKAPVATTQPRLEVRNLAGGPLQDVSFDVAPGEVLGIAGLLGSGRTEILRILFGDLAHEGGSIALDGQPVAFKEVREGMKAGVALVPEDRNREGVFQGLSVRHNLSIADLGRFARRGRINGKAERKEALRSVANYRIKTADDAALISSLSGGNQQKVVMARWLRRKPKLLLLDEPTQGVDVGAREDLYASIRGSLKDGMSVIAVSSDFDELAQICDRVIVLRDGRITDELSGQDINRQTMTHLVLASSGKDAA</sequence>
<dbReference type="EMBL" id="FORH01000003">
    <property type="protein sequence ID" value="SFJ40644.1"/>
    <property type="molecule type" value="Genomic_DNA"/>
</dbReference>
<reference evidence="8" key="1">
    <citation type="submission" date="2016-10" db="EMBL/GenBank/DDBJ databases">
        <authorList>
            <person name="Varghese N."/>
            <person name="Submissions S."/>
        </authorList>
    </citation>
    <scope>NUCLEOTIDE SEQUENCE [LARGE SCALE GENOMIC DNA]</scope>
    <source>
        <strain evidence="8">DSM 26471</strain>
    </source>
</reference>
<dbReference type="AlphaFoldDB" id="A0A1I3R292"/>
<keyword evidence="1" id="KW-0813">Transport</keyword>
<accession>A0A1I3R292</accession>
<dbReference type="InterPro" id="IPR003593">
    <property type="entry name" value="AAA+_ATPase"/>
</dbReference>
<dbReference type="OrthoDB" id="7757085at2"/>
<dbReference type="Pfam" id="PF00005">
    <property type="entry name" value="ABC_tran"/>
    <property type="match status" value="2"/>
</dbReference>
<feature type="domain" description="ABC transporter" evidence="6">
    <location>
        <begin position="14"/>
        <end position="514"/>
    </location>
</feature>
<dbReference type="Gene3D" id="3.40.50.300">
    <property type="entry name" value="P-loop containing nucleotide triphosphate hydrolases"/>
    <property type="match status" value="2"/>
</dbReference>
<keyword evidence="3" id="KW-0677">Repeat</keyword>
<evidence type="ECO:0000259" key="6">
    <source>
        <dbReference type="PROSITE" id="PS50893"/>
    </source>
</evidence>
<keyword evidence="5 7" id="KW-0067">ATP-binding</keyword>
<protein>
    <submittedName>
        <fullName evidence="7">Ribose transport system ATP-binding protein</fullName>
    </submittedName>
</protein>
<name>A0A1I3R292_9RHOB</name>
<evidence type="ECO:0000313" key="8">
    <source>
        <dbReference type="Proteomes" id="UP000199630"/>
    </source>
</evidence>
<dbReference type="PROSITE" id="PS00211">
    <property type="entry name" value="ABC_TRANSPORTER_1"/>
    <property type="match status" value="1"/>
</dbReference>
<evidence type="ECO:0000256" key="4">
    <source>
        <dbReference type="ARBA" id="ARBA00022741"/>
    </source>
</evidence>
<dbReference type="SMART" id="SM00382">
    <property type="entry name" value="AAA"/>
    <property type="match status" value="2"/>
</dbReference>
<evidence type="ECO:0000256" key="5">
    <source>
        <dbReference type="ARBA" id="ARBA00022840"/>
    </source>
</evidence>
<dbReference type="InterPro" id="IPR027417">
    <property type="entry name" value="P-loop_NTPase"/>
</dbReference>
<dbReference type="SUPFAM" id="SSF52540">
    <property type="entry name" value="P-loop containing nucleoside triphosphate hydrolases"/>
    <property type="match status" value="2"/>
</dbReference>
<dbReference type="PROSITE" id="PS50893">
    <property type="entry name" value="ABC_TRANSPORTER_2"/>
    <property type="match status" value="1"/>
</dbReference>
<dbReference type="CDD" id="cd03215">
    <property type="entry name" value="ABC_Carb_Monos_II"/>
    <property type="match status" value="1"/>
</dbReference>
<evidence type="ECO:0000256" key="2">
    <source>
        <dbReference type="ARBA" id="ARBA00022597"/>
    </source>
</evidence>
<dbReference type="InterPro" id="IPR050107">
    <property type="entry name" value="ABC_carbohydrate_import_ATPase"/>
</dbReference>
<proteinExistence type="predicted"/>
<evidence type="ECO:0000256" key="3">
    <source>
        <dbReference type="ARBA" id="ARBA00022737"/>
    </source>
</evidence>
<dbReference type="GO" id="GO:0005524">
    <property type="term" value="F:ATP binding"/>
    <property type="evidence" value="ECO:0007669"/>
    <property type="project" value="UniProtKB-KW"/>
</dbReference>